<dbReference type="Proteomes" id="UP000229901">
    <property type="component" value="Unassembled WGS sequence"/>
</dbReference>
<evidence type="ECO:0000313" key="3">
    <source>
        <dbReference type="Proteomes" id="UP000229901"/>
    </source>
</evidence>
<protein>
    <submittedName>
        <fullName evidence="2">Uncharacterized protein</fullName>
    </submittedName>
</protein>
<evidence type="ECO:0000256" key="1">
    <source>
        <dbReference type="SAM" id="MobiDB-lite"/>
    </source>
</evidence>
<name>A0A2H0V7F7_9BACT</name>
<proteinExistence type="predicted"/>
<organism evidence="2 3">
    <name type="scientific">Candidatus Falkowbacteria bacterium CG10_big_fil_rev_8_21_14_0_10_39_11</name>
    <dbReference type="NCBI Taxonomy" id="1974565"/>
    <lineage>
        <taxon>Bacteria</taxon>
        <taxon>Candidatus Falkowiibacteriota</taxon>
    </lineage>
</organism>
<feature type="region of interest" description="Disordered" evidence="1">
    <location>
        <begin position="18"/>
        <end position="61"/>
    </location>
</feature>
<comment type="caution">
    <text evidence="2">The sequence shown here is derived from an EMBL/GenBank/DDBJ whole genome shotgun (WGS) entry which is preliminary data.</text>
</comment>
<evidence type="ECO:0000313" key="2">
    <source>
        <dbReference type="EMBL" id="PIR94329.1"/>
    </source>
</evidence>
<accession>A0A2H0V7F7</accession>
<dbReference type="AlphaFoldDB" id="A0A2H0V7F7"/>
<gene>
    <name evidence="2" type="ORF">COT97_01780</name>
</gene>
<dbReference type="EMBL" id="PFAP01000009">
    <property type="protein sequence ID" value="PIR94329.1"/>
    <property type="molecule type" value="Genomic_DNA"/>
</dbReference>
<sequence>MRNGKTLVVVQVRPRIADPAEPLQAPSGADPDASPDQVFVITPPDRESSRSFFNIDKINKT</sequence>
<reference evidence="3" key="1">
    <citation type="submission" date="2017-09" db="EMBL/GenBank/DDBJ databases">
        <title>Depth-based differentiation of microbial function through sediment-hosted aquifers and enrichment of novel symbionts in the deep terrestrial subsurface.</title>
        <authorList>
            <person name="Probst A.J."/>
            <person name="Ladd B."/>
            <person name="Jarett J.K."/>
            <person name="Geller-Mcgrath D.E."/>
            <person name="Sieber C.M.K."/>
            <person name="Emerson J.B."/>
            <person name="Anantharaman K."/>
            <person name="Thomas B.C."/>
            <person name="Malmstrom R."/>
            <person name="Stieglmeier M."/>
            <person name="Klingl A."/>
            <person name="Woyke T."/>
            <person name="Ryan C.M."/>
            <person name="Banfield J.F."/>
        </authorList>
    </citation>
    <scope>NUCLEOTIDE SEQUENCE [LARGE SCALE GENOMIC DNA]</scope>
</reference>